<name>A0A4R1R7S6_9FIRM</name>
<dbReference type="AlphaFoldDB" id="A0A4R1R7S6"/>
<keyword evidence="1" id="KW-0812">Transmembrane</keyword>
<organism evidence="3 4">
    <name type="scientific">Allofournierella massiliensis</name>
    <dbReference type="NCBI Taxonomy" id="1650663"/>
    <lineage>
        <taxon>Bacteria</taxon>
        <taxon>Bacillati</taxon>
        <taxon>Bacillota</taxon>
        <taxon>Clostridia</taxon>
        <taxon>Eubacteriales</taxon>
        <taxon>Oscillospiraceae</taxon>
        <taxon>Allofournierella</taxon>
    </lineage>
</organism>
<feature type="transmembrane region" description="Helical" evidence="1">
    <location>
        <begin position="5"/>
        <end position="22"/>
    </location>
</feature>
<evidence type="ECO:0000313" key="3">
    <source>
        <dbReference type="EMBL" id="TCL61691.1"/>
    </source>
</evidence>
<evidence type="ECO:0000313" key="4">
    <source>
        <dbReference type="Proteomes" id="UP000295184"/>
    </source>
</evidence>
<feature type="domain" description="DUF4234" evidence="2">
    <location>
        <begin position="44"/>
        <end position="95"/>
    </location>
</feature>
<keyword evidence="1" id="KW-0472">Membrane</keyword>
<dbReference type="EMBL" id="SLUM01000001">
    <property type="protein sequence ID" value="TCL61691.1"/>
    <property type="molecule type" value="Genomic_DNA"/>
</dbReference>
<dbReference type="GeneID" id="97379836"/>
<protein>
    <submittedName>
        <fullName evidence="3">Uncharacterized protein DUF4234</fullName>
    </submittedName>
</protein>
<dbReference type="RefSeq" id="WP_058964157.1">
    <property type="nucleotide sequence ID" value="NZ_CABKVM010000016.1"/>
</dbReference>
<reference evidence="3 4" key="1">
    <citation type="submission" date="2019-03" db="EMBL/GenBank/DDBJ databases">
        <title>Genomic Encyclopedia of Type Strains, Phase IV (KMG-IV): sequencing the most valuable type-strain genomes for metagenomic binning, comparative biology and taxonomic classification.</title>
        <authorList>
            <person name="Goeker M."/>
        </authorList>
    </citation>
    <scope>NUCLEOTIDE SEQUENCE [LARGE SCALE GENOMIC DNA]</scope>
    <source>
        <strain evidence="3 4">DSM 100451</strain>
    </source>
</reference>
<dbReference type="Proteomes" id="UP000295184">
    <property type="component" value="Unassembled WGS sequence"/>
</dbReference>
<evidence type="ECO:0000256" key="1">
    <source>
        <dbReference type="SAM" id="Phobius"/>
    </source>
</evidence>
<feature type="transmembrane region" description="Helical" evidence="1">
    <location>
        <begin position="80"/>
        <end position="98"/>
    </location>
</feature>
<keyword evidence="1" id="KW-1133">Transmembrane helix</keyword>
<evidence type="ECO:0000259" key="2">
    <source>
        <dbReference type="Pfam" id="PF14018"/>
    </source>
</evidence>
<comment type="caution">
    <text evidence="3">The sequence shown here is derived from an EMBL/GenBank/DDBJ whole genome shotgun (WGS) entry which is preliminary data.</text>
</comment>
<dbReference type="STRING" id="1650663.GCA_001486665_01749"/>
<sequence length="110" mass="12344">MTRNIVVCIILSIITCGIYGLYWMYTLNEYARAVAPNEWRTSGLTVILLSIITCGIYGLYWNYKMGKAYMTVNGGNDNSLLFILLSLFGFSIVNWAIMQNDINHAAGMQG</sequence>
<dbReference type="OrthoDB" id="192868at2"/>
<feature type="transmembrane region" description="Helical" evidence="1">
    <location>
        <begin position="42"/>
        <end position="60"/>
    </location>
</feature>
<accession>A0A4R1R7S6</accession>
<dbReference type="Pfam" id="PF14018">
    <property type="entry name" value="DUF4234"/>
    <property type="match status" value="2"/>
</dbReference>
<feature type="domain" description="DUF4234" evidence="2">
    <location>
        <begin position="3"/>
        <end position="37"/>
    </location>
</feature>
<gene>
    <name evidence="3" type="ORF">EDD77_101145</name>
</gene>
<proteinExistence type="predicted"/>
<dbReference type="InterPro" id="IPR025328">
    <property type="entry name" value="DUF4234"/>
</dbReference>